<feature type="compositionally biased region" description="Acidic residues" evidence="1">
    <location>
        <begin position="520"/>
        <end position="530"/>
    </location>
</feature>
<proteinExistence type="predicted"/>
<dbReference type="OrthoDB" id="3178019at2759"/>
<feature type="region of interest" description="Disordered" evidence="1">
    <location>
        <begin position="520"/>
        <end position="560"/>
    </location>
</feature>
<evidence type="ECO:0000256" key="1">
    <source>
        <dbReference type="SAM" id="MobiDB-lite"/>
    </source>
</evidence>
<accession>A0A5C3MA44</accession>
<protein>
    <submittedName>
        <fullName evidence="2">Uncharacterized protein</fullName>
    </submittedName>
</protein>
<dbReference type="Proteomes" id="UP000308652">
    <property type="component" value="Unassembled WGS sequence"/>
</dbReference>
<organism evidence="2 3">
    <name type="scientific">Crucibulum laeve</name>
    <dbReference type="NCBI Taxonomy" id="68775"/>
    <lineage>
        <taxon>Eukaryota</taxon>
        <taxon>Fungi</taxon>
        <taxon>Dikarya</taxon>
        <taxon>Basidiomycota</taxon>
        <taxon>Agaricomycotina</taxon>
        <taxon>Agaricomycetes</taxon>
        <taxon>Agaricomycetidae</taxon>
        <taxon>Agaricales</taxon>
        <taxon>Agaricineae</taxon>
        <taxon>Nidulariaceae</taxon>
        <taxon>Crucibulum</taxon>
    </lineage>
</organism>
<name>A0A5C3MA44_9AGAR</name>
<evidence type="ECO:0000313" key="2">
    <source>
        <dbReference type="EMBL" id="TFK41336.1"/>
    </source>
</evidence>
<evidence type="ECO:0000313" key="3">
    <source>
        <dbReference type="Proteomes" id="UP000308652"/>
    </source>
</evidence>
<dbReference type="EMBL" id="ML213595">
    <property type="protein sequence ID" value="TFK41336.1"/>
    <property type="molecule type" value="Genomic_DNA"/>
</dbReference>
<dbReference type="AlphaFoldDB" id="A0A5C3MA44"/>
<reference evidence="2 3" key="1">
    <citation type="journal article" date="2019" name="Nat. Ecol. Evol.">
        <title>Megaphylogeny resolves global patterns of mushroom evolution.</title>
        <authorList>
            <person name="Varga T."/>
            <person name="Krizsan K."/>
            <person name="Foldi C."/>
            <person name="Dima B."/>
            <person name="Sanchez-Garcia M."/>
            <person name="Sanchez-Ramirez S."/>
            <person name="Szollosi G.J."/>
            <person name="Szarkandi J.G."/>
            <person name="Papp V."/>
            <person name="Albert L."/>
            <person name="Andreopoulos W."/>
            <person name="Angelini C."/>
            <person name="Antonin V."/>
            <person name="Barry K.W."/>
            <person name="Bougher N.L."/>
            <person name="Buchanan P."/>
            <person name="Buyck B."/>
            <person name="Bense V."/>
            <person name="Catcheside P."/>
            <person name="Chovatia M."/>
            <person name="Cooper J."/>
            <person name="Damon W."/>
            <person name="Desjardin D."/>
            <person name="Finy P."/>
            <person name="Geml J."/>
            <person name="Haridas S."/>
            <person name="Hughes K."/>
            <person name="Justo A."/>
            <person name="Karasinski D."/>
            <person name="Kautmanova I."/>
            <person name="Kiss B."/>
            <person name="Kocsube S."/>
            <person name="Kotiranta H."/>
            <person name="LaButti K.M."/>
            <person name="Lechner B.E."/>
            <person name="Liimatainen K."/>
            <person name="Lipzen A."/>
            <person name="Lukacs Z."/>
            <person name="Mihaltcheva S."/>
            <person name="Morgado L.N."/>
            <person name="Niskanen T."/>
            <person name="Noordeloos M.E."/>
            <person name="Ohm R.A."/>
            <person name="Ortiz-Santana B."/>
            <person name="Ovrebo C."/>
            <person name="Racz N."/>
            <person name="Riley R."/>
            <person name="Savchenko A."/>
            <person name="Shiryaev A."/>
            <person name="Soop K."/>
            <person name="Spirin V."/>
            <person name="Szebenyi C."/>
            <person name="Tomsovsky M."/>
            <person name="Tulloss R.E."/>
            <person name="Uehling J."/>
            <person name="Grigoriev I.V."/>
            <person name="Vagvolgyi C."/>
            <person name="Papp T."/>
            <person name="Martin F.M."/>
            <person name="Miettinen O."/>
            <person name="Hibbett D.S."/>
            <person name="Nagy L.G."/>
        </authorList>
    </citation>
    <scope>NUCLEOTIDE SEQUENCE [LARGE SCALE GENOMIC DNA]</scope>
    <source>
        <strain evidence="2 3">CBS 166.37</strain>
    </source>
</reference>
<gene>
    <name evidence="2" type="ORF">BDQ12DRAFT_679287</name>
</gene>
<keyword evidence="3" id="KW-1185">Reference proteome</keyword>
<sequence>MSISFTPALEETLRLPVPSAAFTDALQLEFSALLNLCDYDQLKKDGAKVQIWTNTPLAGHAAGEWRELDFVEAKESSTSAHPSTLVSLLPNGTLPPGKAENSNEVALTLRFYVPLSKYSTGQSQLQYAFTYRIVYASGEIKWLGQFGRNGSIILDYSSTSDSVSPLRDGWTAGEYPGSYVYQLDDVNSNDEDLLEIGSSTDYHVWAFEKGSLLSNPRNASILFLIPRSRIHPLIVPQIYALGASSGITISQRTFIVTAAGTGTILLQTYDSRKDTNVFARSLLSHSTSALHLLSCGQTGIVLASPSTKNIVKAVAIPFLDNRQNIHIALEPLSAMLFNGITLFSVFCPANHNTCFLDTSPDDQSDKTLSLISERSGSRFILSPVYDIGDQNSGSSPGIQWKVSILTSHEPGLAPLALDDADILPTPPPSPRLKPIARISSHSSNEGGISSVPSLTDVGIAFRSRDVPVTTTESSAALIIRSGRPQSSMSVLVFLKHIFATISVFLEMVYRLFFGRIREVEDSDNEEDDDDKHDATESISPDTDLLGGVKPIISSSENPVGELKPITEDCIPSISVQVPPKPEEDPQEDESSILKKIIEHEPIYPLTSKTAFHAELTEGGPVTIALAFHHVSSGEHATGLLPTLNEITNSVQLNGHIPESAVRKHKFDFGGGTGQVYLLEFDSGKGGWVKISPVGLDNQMK</sequence>